<dbReference type="EC" id="2.3.1.275" evidence="10"/>
<feature type="transmembrane region" description="Helical" evidence="10">
    <location>
        <begin position="161"/>
        <end position="176"/>
    </location>
</feature>
<dbReference type="PANTHER" id="PTHR30309:SF0">
    <property type="entry name" value="GLYCEROL-3-PHOSPHATE ACYLTRANSFERASE-RELATED"/>
    <property type="match status" value="1"/>
</dbReference>
<dbReference type="EMBL" id="OUUY01000079">
    <property type="protein sequence ID" value="SPQ00798.1"/>
    <property type="molecule type" value="Genomic_DNA"/>
</dbReference>
<evidence type="ECO:0000256" key="3">
    <source>
        <dbReference type="ARBA" id="ARBA00022679"/>
    </source>
</evidence>
<keyword evidence="12" id="KW-1185">Reference proteome</keyword>
<keyword evidence="11" id="KW-0012">Acyltransferase</keyword>
<keyword evidence="1 10" id="KW-1003">Cell membrane</keyword>
<evidence type="ECO:0000313" key="12">
    <source>
        <dbReference type="Proteomes" id="UP000245125"/>
    </source>
</evidence>
<evidence type="ECO:0000313" key="11">
    <source>
        <dbReference type="EMBL" id="SPQ00798.1"/>
    </source>
</evidence>
<keyword evidence="2 10" id="KW-0444">Lipid biosynthesis</keyword>
<dbReference type="HAMAP" id="MF_01043">
    <property type="entry name" value="PlsY"/>
    <property type="match status" value="1"/>
</dbReference>
<dbReference type="NCBIfam" id="TIGR00023">
    <property type="entry name" value="glycerol-3-phosphate 1-O-acyltransferase PlsY"/>
    <property type="match status" value="1"/>
</dbReference>
<keyword evidence="6 10" id="KW-0443">Lipid metabolism</keyword>
<reference evidence="12" key="1">
    <citation type="submission" date="2018-03" db="EMBL/GenBank/DDBJ databases">
        <authorList>
            <person name="Zecchin S."/>
        </authorList>
    </citation>
    <scope>NUCLEOTIDE SEQUENCE [LARGE SCALE GENOMIC DNA]</scope>
</reference>
<keyword evidence="8 10" id="KW-0594">Phospholipid biosynthesis</keyword>
<keyword evidence="5 10" id="KW-1133">Transmembrane helix</keyword>
<dbReference type="Proteomes" id="UP000245125">
    <property type="component" value="Unassembled WGS sequence"/>
</dbReference>
<dbReference type="SMART" id="SM01207">
    <property type="entry name" value="G3P_acyltransf"/>
    <property type="match status" value="1"/>
</dbReference>
<evidence type="ECO:0000256" key="7">
    <source>
        <dbReference type="ARBA" id="ARBA00023136"/>
    </source>
</evidence>
<gene>
    <name evidence="10 11" type="primary">plsY</name>
    <name evidence="11" type="ORF">NBG4_330015</name>
</gene>
<feature type="transmembrane region" description="Helical" evidence="10">
    <location>
        <begin position="136"/>
        <end position="155"/>
    </location>
</feature>
<proteinExistence type="inferred from homology"/>
<comment type="catalytic activity">
    <reaction evidence="10">
        <text>an acyl phosphate + sn-glycerol 3-phosphate = a 1-acyl-sn-glycero-3-phosphate + phosphate</text>
        <dbReference type="Rhea" id="RHEA:34075"/>
        <dbReference type="ChEBI" id="CHEBI:43474"/>
        <dbReference type="ChEBI" id="CHEBI:57597"/>
        <dbReference type="ChEBI" id="CHEBI:57970"/>
        <dbReference type="ChEBI" id="CHEBI:59918"/>
        <dbReference type="EC" id="2.3.1.275"/>
    </reaction>
</comment>
<evidence type="ECO:0000256" key="6">
    <source>
        <dbReference type="ARBA" id="ARBA00023098"/>
    </source>
</evidence>
<dbReference type="Pfam" id="PF02660">
    <property type="entry name" value="G3P_acyltransf"/>
    <property type="match status" value="1"/>
</dbReference>
<organism evidence="11 12">
    <name type="scientific">Candidatus Sulfobium mesophilum</name>
    <dbReference type="NCBI Taxonomy" id="2016548"/>
    <lineage>
        <taxon>Bacteria</taxon>
        <taxon>Pseudomonadati</taxon>
        <taxon>Nitrospirota</taxon>
        <taxon>Nitrospiria</taxon>
        <taxon>Nitrospirales</taxon>
        <taxon>Nitrospiraceae</taxon>
        <taxon>Candidatus Sulfobium</taxon>
    </lineage>
</organism>
<sequence length="194" mass="20812">MKIVILSAFAYLLGSLPTGLLIAKIKGIDLKSSGSGNIGATNVLRTAGKWPALLTLLGDCLKGVAAVFIARYLSAGVFFEGVVGLFAILGHNFSLFLKFRGGKGVATSLGVLIIYSPQIAIFTIIIWLMTVLISKYSSLGALVSFGLLPLIAVVFDSPWRVPVFLTMTILIFLRHMDNIRRLLRGTESKVGARA</sequence>
<evidence type="ECO:0000256" key="9">
    <source>
        <dbReference type="ARBA" id="ARBA00023264"/>
    </source>
</evidence>
<dbReference type="GO" id="GO:0005886">
    <property type="term" value="C:plasma membrane"/>
    <property type="evidence" value="ECO:0007669"/>
    <property type="project" value="UniProtKB-SubCell"/>
</dbReference>
<keyword evidence="3 10" id="KW-0808">Transferase</keyword>
<keyword evidence="7 10" id="KW-0472">Membrane</keyword>
<protein>
    <recommendedName>
        <fullName evidence="10">Glycerol-3-phosphate acyltransferase</fullName>
    </recommendedName>
    <alternativeName>
        <fullName evidence="10">Acyl-PO4 G3P acyltransferase</fullName>
    </alternativeName>
    <alternativeName>
        <fullName evidence="10">Acyl-phosphate--glycerol-3-phosphate acyltransferase</fullName>
    </alternativeName>
    <alternativeName>
        <fullName evidence="10">G3P acyltransferase</fullName>
        <shortName evidence="10">GPAT</shortName>
        <ecNumber evidence="10">2.3.1.275</ecNumber>
    </alternativeName>
    <alternativeName>
        <fullName evidence="10">Lysophosphatidic acid synthase</fullName>
        <shortName evidence="10">LPA synthase</shortName>
    </alternativeName>
</protein>
<dbReference type="InterPro" id="IPR003811">
    <property type="entry name" value="G3P_acylTferase_PlsY"/>
</dbReference>
<evidence type="ECO:0000256" key="10">
    <source>
        <dbReference type="HAMAP-Rule" id="MF_01043"/>
    </source>
</evidence>
<accession>A0A2U3QHC5</accession>
<feature type="transmembrane region" description="Helical" evidence="10">
    <location>
        <begin position="109"/>
        <end position="129"/>
    </location>
</feature>
<evidence type="ECO:0000256" key="8">
    <source>
        <dbReference type="ARBA" id="ARBA00023209"/>
    </source>
</evidence>
<keyword evidence="4 10" id="KW-0812">Transmembrane</keyword>
<dbReference type="PANTHER" id="PTHR30309">
    <property type="entry name" value="INNER MEMBRANE PROTEIN YGIH"/>
    <property type="match status" value="1"/>
</dbReference>
<evidence type="ECO:0000256" key="5">
    <source>
        <dbReference type="ARBA" id="ARBA00022989"/>
    </source>
</evidence>
<dbReference type="GO" id="GO:0008654">
    <property type="term" value="P:phospholipid biosynthetic process"/>
    <property type="evidence" value="ECO:0007669"/>
    <property type="project" value="UniProtKB-UniRule"/>
</dbReference>
<evidence type="ECO:0000256" key="2">
    <source>
        <dbReference type="ARBA" id="ARBA00022516"/>
    </source>
</evidence>
<feature type="transmembrane region" description="Helical" evidence="10">
    <location>
        <begin position="77"/>
        <end position="97"/>
    </location>
</feature>
<comment type="subcellular location">
    <subcellularLocation>
        <location evidence="10">Cell membrane</location>
        <topology evidence="10">Multi-pass membrane protein</topology>
    </subcellularLocation>
</comment>
<evidence type="ECO:0000256" key="1">
    <source>
        <dbReference type="ARBA" id="ARBA00022475"/>
    </source>
</evidence>
<evidence type="ECO:0000256" key="4">
    <source>
        <dbReference type="ARBA" id="ARBA00022692"/>
    </source>
</evidence>
<comment type="subunit">
    <text evidence="10">Probably interacts with PlsX.</text>
</comment>
<comment type="pathway">
    <text evidence="10">Lipid metabolism; phospholipid metabolism.</text>
</comment>
<name>A0A2U3QHC5_9BACT</name>
<dbReference type="AlphaFoldDB" id="A0A2U3QHC5"/>
<keyword evidence="9 10" id="KW-1208">Phospholipid metabolism</keyword>
<dbReference type="UniPathway" id="UPA00085"/>
<dbReference type="GO" id="GO:0043772">
    <property type="term" value="F:acyl-phosphate glycerol-3-phosphate acyltransferase activity"/>
    <property type="evidence" value="ECO:0007669"/>
    <property type="project" value="UniProtKB-UniRule"/>
</dbReference>
<comment type="similarity">
    <text evidence="10">Belongs to the PlsY family.</text>
</comment>
<comment type="function">
    <text evidence="10">Catalyzes the transfer of an acyl group from acyl-phosphate (acyl-PO(4)) to glycerol-3-phosphate (G3P) to form lysophosphatidic acid (LPA). This enzyme utilizes acyl-phosphate as fatty acyl donor, but not acyl-CoA or acyl-ACP.</text>
</comment>